<keyword evidence="1" id="KW-0472">Membrane</keyword>
<gene>
    <name evidence="2" type="ORF">OD750_018085</name>
</gene>
<sequence length="193" mass="21283">MTFAPTRKQWPILVALMLIMLATRYHHIGNLLHLKDASMGIFFAAGFWLGGTFALPLLMLEALLIDWYAISMAGVSDFCVTPAYSMLSVAYAVLWYGGSWYARRHYAPKLATLVPLAAIATVSCVASFVVSNGSFYWFGGRYANPHFAEYVDRLARYLPSFVTVALLWIAAFAVAHAFALWIAAQRGAGSTRA</sequence>
<accession>A0A9X4BKN5</accession>
<feature type="transmembrane region" description="Helical" evidence="1">
    <location>
        <begin position="113"/>
        <end position="138"/>
    </location>
</feature>
<reference evidence="2" key="1">
    <citation type="submission" date="2023-02" db="EMBL/GenBank/DDBJ databases">
        <title>Tahibacter soli sp. nov. isolated from soil.</title>
        <authorList>
            <person name="Baek J.H."/>
            <person name="Lee J.K."/>
            <person name="Choi D.G."/>
            <person name="Jeon C.O."/>
        </authorList>
    </citation>
    <scope>NUCLEOTIDE SEQUENCE</scope>
    <source>
        <strain evidence="2">BL</strain>
    </source>
</reference>
<organism evidence="2 3">
    <name type="scientific">Tahibacter soli</name>
    <dbReference type="NCBI Taxonomy" id="2983605"/>
    <lineage>
        <taxon>Bacteria</taxon>
        <taxon>Pseudomonadati</taxon>
        <taxon>Pseudomonadota</taxon>
        <taxon>Gammaproteobacteria</taxon>
        <taxon>Lysobacterales</taxon>
        <taxon>Rhodanobacteraceae</taxon>
        <taxon>Tahibacter</taxon>
    </lineage>
</organism>
<feature type="transmembrane region" description="Helical" evidence="1">
    <location>
        <begin position="158"/>
        <end position="184"/>
    </location>
</feature>
<dbReference type="Proteomes" id="UP001139971">
    <property type="component" value="Unassembled WGS sequence"/>
</dbReference>
<keyword evidence="1" id="KW-1133">Transmembrane helix</keyword>
<dbReference type="EMBL" id="JAOVZO020000018">
    <property type="protein sequence ID" value="MDC8014457.1"/>
    <property type="molecule type" value="Genomic_DNA"/>
</dbReference>
<dbReference type="AlphaFoldDB" id="A0A9X4BKN5"/>
<proteinExistence type="predicted"/>
<evidence type="ECO:0000313" key="3">
    <source>
        <dbReference type="Proteomes" id="UP001139971"/>
    </source>
</evidence>
<name>A0A9X4BKN5_9GAMM</name>
<comment type="caution">
    <text evidence="2">The sequence shown here is derived from an EMBL/GenBank/DDBJ whole genome shotgun (WGS) entry which is preliminary data.</text>
</comment>
<evidence type="ECO:0000313" key="2">
    <source>
        <dbReference type="EMBL" id="MDC8014457.1"/>
    </source>
</evidence>
<keyword evidence="3" id="KW-1185">Reference proteome</keyword>
<feature type="transmembrane region" description="Helical" evidence="1">
    <location>
        <begin position="12"/>
        <end position="29"/>
    </location>
</feature>
<feature type="transmembrane region" description="Helical" evidence="1">
    <location>
        <begin position="41"/>
        <end position="70"/>
    </location>
</feature>
<evidence type="ECO:0000256" key="1">
    <source>
        <dbReference type="SAM" id="Phobius"/>
    </source>
</evidence>
<keyword evidence="1" id="KW-0812">Transmembrane</keyword>
<evidence type="ECO:0008006" key="4">
    <source>
        <dbReference type="Google" id="ProtNLM"/>
    </source>
</evidence>
<feature type="transmembrane region" description="Helical" evidence="1">
    <location>
        <begin position="82"/>
        <end position="101"/>
    </location>
</feature>
<dbReference type="RefSeq" id="WP_263544019.1">
    <property type="nucleotide sequence ID" value="NZ_JAOVZO020000018.1"/>
</dbReference>
<protein>
    <recommendedName>
        <fullName evidence="4">Cobalamin ABC transporter</fullName>
    </recommendedName>
</protein>